<evidence type="ECO:0000256" key="3">
    <source>
        <dbReference type="ARBA" id="ARBA00022801"/>
    </source>
</evidence>
<keyword evidence="9" id="KW-1185">Reference proteome</keyword>
<dbReference type="InterPro" id="IPR037518">
    <property type="entry name" value="MPN"/>
</dbReference>
<dbReference type="Pfam" id="PF20582">
    <property type="entry name" value="UPF0758_N"/>
    <property type="match status" value="1"/>
</dbReference>
<accession>A0A1W1YH73</accession>
<dbReference type="PROSITE" id="PS50249">
    <property type="entry name" value="MPN"/>
    <property type="match status" value="1"/>
</dbReference>
<protein>
    <submittedName>
        <fullName evidence="8">DNA replication and repair protein RadC</fullName>
    </submittedName>
</protein>
<dbReference type="GO" id="GO:0046872">
    <property type="term" value="F:metal ion binding"/>
    <property type="evidence" value="ECO:0007669"/>
    <property type="project" value="UniProtKB-KW"/>
</dbReference>
<keyword evidence="1" id="KW-0645">Protease</keyword>
<dbReference type="Proteomes" id="UP000192708">
    <property type="component" value="Unassembled WGS sequence"/>
</dbReference>
<dbReference type="OrthoDB" id="9804482at2"/>
<keyword evidence="3" id="KW-0378">Hydrolase</keyword>
<organism evidence="8 9">
    <name type="scientific">Polynucleobacter kasalickyi</name>
    <dbReference type="NCBI Taxonomy" id="1938817"/>
    <lineage>
        <taxon>Bacteria</taxon>
        <taxon>Pseudomonadati</taxon>
        <taxon>Pseudomonadota</taxon>
        <taxon>Betaproteobacteria</taxon>
        <taxon>Burkholderiales</taxon>
        <taxon>Burkholderiaceae</taxon>
        <taxon>Polynucleobacter</taxon>
    </lineage>
</organism>
<dbReference type="NCBIfam" id="TIGR00608">
    <property type="entry name" value="radc"/>
    <property type="match status" value="1"/>
</dbReference>
<dbReference type="EMBL" id="FWXJ01000003">
    <property type="protein sequence ID" value="SMC35078.1"/>
    <property type="molecule type" value="Genomic_DNA"/>
</dbReference>
<dbReference type="GO" id="GO:0008237">
    <property type="term" value="F:metallopeptidase activity"/>
    <property type="evidence" value="ECO:0007669"/>
    <property type="project" value="UniProtKB-KW"/>
</dbReference>
<comment type="similarity">
    <text evidence="6">Belongs to the UPF0758 family.</text>
</comment>
<dbReference type="PANTHER" id="PTHR30471:SF3">
    <property type="entry name" value="UPF0758 PROTEIN YEES-RELATED"/>
    <property type="match status" value="1"/>
</dbReference>
<dbReference type="InterPro" id="IPR001405">
    <property type="entry name" value="UPF0758"/>
</dbReference>
<dbReference type="GO" id="GO:0006508">
    <property type="term" value="P:proteolysis"/>
    <property type="evidence" value="ECO:0007669"/>
    <property type="project" value="UniProtKB-KW"/>
</dbReference>
<dbReference type="InterPro" id="IPR046778">
    <property type="entry name" value="UPF0758_N"/>
</dbReference>
<dbReference type="Gene3D" id="3.40.140.10">
    <property type="entry name" value="Cytidine Deaminase, domain 2"/>
    <property type="match status" value="1"/>
</dbReference>
<dbReference type="SUPFAM" id="SSF102712">
    <property type="entry name" value="JAB1/MPN domain"/>
    <property type="match status" value="1"/>
</dbReference>
<evidence type="ECO:0000259" key="7">
    <source>
        <dbReference type="PROSITE" id="PS50249"/>
    </source>
</evidence>
<keyword evidence="4" id="KW-0862">Zinc</keyword>
<evidence type="ECO:0000313" key="9">
    <source>
        <dbReference type="Proteomes" id="UP000192708"/>
    </source>
</evidence>
<dbReference type="STRING" id="1938817.SAMN06296008_10334"/>
<evidence type="ECO:0000256" key="1">
    <source>
        <dbReference type="ARBA" id="ARBA00022670"/>
    </source>
</evidence>
<gene>
    <name evidence="8" type="ORF">SAMN06296008_10334</name>
</gene>
<name>A0A1W1YH73_9BURK</name>
<keyword evidence="5" id="KW-0482">Metalloprotease</keyword>
<evidence type="ECO:0000256" key="5">
    <source>
        <dbReference type="ARBA" id="ARBA00023049"/>
    </source>
</evidence>
<feature type="domain" description="MPN" evidence="7">
    <location>
        <begin position="93"/>
        <end position="215"/>
    </location>
</feature>
<dbReference type="InterPro" id="IPR025657">
    <property type="entry name" value="RadC_JAB"/>
</dbReference>
<keyword evidence="2" id="KW-0479">Metal-binding</keyword>
<dbReference type="CDD" id="cd08071">
    <property type="entry name" value="MPN_DUF2466"/>
    <property type="match status" value="1"/>
</dbReference>
<proteinExistence type="inferred from homology"/>
<sequence length="219" mass="24466">MRPREKLLLSGVQSLSDPELLAIFLRCGTKNRNVIELSSDLLEECGGIRALLQCQLNDLSRFKGLGIAKWSQLQAIYELVKRSISEELKQVVVINSPAMVREYLQASIGHLQHEVFGVLFLDALGRLIEFKVLFRGTINQTTIYPKEVVKEAIQLNASALIISHNHPVGEVHPSQADIDLTNQLQQIMHLLDISLLDHCIVSPNGYFSFLDAGLLNSLN</sequence>
<evidence type="ECO:0000256" key="2">
    <source>
        <dbReference type="ARBA" id="ARBA00022723"/>
    </source>
</evidence>
<evidence type="ECO:0000256" key="4">
    <source>
        <dbReference type="ARBA" id="ARBA00022833"/>
    </source>
</evidence>
<evidence type="ECO:0000256" key="6">
    <source>
        <dbReference type="RuleBase" id="RU003797"/>
    </source>
</evidence>
<dbReference type="NCBIfam" id="NF000642">
    <property type="entry name" value="PRK00024.1"/>
    <property type="match status" value="1"/>
</dbReference>
<dbReference type="AlphaFoldDB" id="A0A1W1YH73"/>
<dbReference type="PANTHER" id="PTHR30471">
    <property type="entry name" value="DNA REPAIR PROTEIN RADC"/>
    <property type="match status" value="1"/>
</dbReference>
<dbReference type="Pfam" id="PF04002">
    <property type="entry name" value="RadC"/>
    <property type="match status" value="1"/>
</dbReference>
<evidence type="ECO:0000313" key="8">
    <source>
        <dbReference type="EMBL" id="SMC35078.1"/>
    </source>
</evidence>
<reference evidence="8 9" key="1">
    <citation type="submission" date="2017-04" db="EMBL/GenBank/DDBJ databases">
        <authorList>
            <person name="Afonso C.L."/>
            <person name="Miller P.J."/>
            <person name="Scott M.A."/>
            <person name="Spackman E."/>
            <person name="Goraichik I."/>
            <person name="Dimitrov K.M."/>
            <person name="Suarez D.L."/>
            <person name="Swayne D.E."/>
        </authorList>
    </citation>
    <scope>NUCLEOTIDE SEQUENCE [LARGE SCALE GENOMIC DNA]</scope>
    <source>
        <strain evidence="8 9">VK13</strain>
    </source>
</reference>